<dbReference type="InterPro" id="IPR025058">
    <property type="entry name" value="DUF3995"/>
</dbReference>
<dbReference type="RefSeq" id="WP_106581810.1">
    <property type="nucleotide sequence ID" value="NZ_PYGA01000003.1"/>
</dbReference>
<evidence type="ECO:0000256" key="1">
    <source>
        <dbReference type="SAM" id="Phobius"/>
    </source>
</evidence>
<keyword evidence="1" id="KW-0472">Membrane</keyword>
<dbReference type="AlphaFoldDB" id="A0A2P8DQ81"/>
<feature type="transmembrane region" description="Helical" evidence="1">
    <location>
        <begin position="6"/>
        <end position="25"/>
    </location>
</feature>
<dbReference type="OrthoDB" id="3873944at2"/>
<dbReference type="EMBL" id="PYGA01000003">
    <property type="protein sequence ID" value="PSK99387.1"/>
    <property type="molecule type" value="Genomic_DNA"/>
</dbReference>
<keyword evidence="1" id="KW-1133">Transmembrane helix</keyword>
<accession>A0A2P8DQ81</accession>
<comment type="caution">
    <text evidence="2">The sequence shown here is derived from an EMBL/GenBank/DDBJ whole genome shotgun (WGS) entry which is preliminary data.</text>
</comment>
<feature type="transmembrane region" description="Helical" evidence="1">
    <location>
        <begin position="118"/>
        <end position="136"/>
    </location>
</feature>
<feature type="transmembrane region" description="Helical" evidence="1">
    <location>
        <begin position="85"/>
        <end position="106"/>
    </location>
</feature>
<proteinExistence type="predicted"/>
<dbReference type="Pfam" id="PF13160">
    <property type="entry name" value="DUF3995"/>
    <property type="match status" value="1"/>
</dbReference>
<sequence>MAVVGSAAAFVLLMIGVLHVVWMFSPWPFATPAEMARTVAGVETDAMPTRKETGTVAVLILVAACLVGTRAGTAGAVDPFRLVSIGTWGVAAVLLGRGAIGFAVFSPRKDVFGRMDRWVYSPLCVALAGGCVAAAFS</sequence>
<keyword evidence="1" id="KW-0812">Transmembrane</keyword>
<reference evidence="2 3" key="1">
    <citation type="submission" date="2018-03" db="EMBL/GenBank/DDBJ databases">
        <title>Genomic Encyclopedia of Archaeal and Bacterial Type Strains, Phase II (KMG-II): from individual species to whole genera.</title>
        <authorList>
            <person name="Goeker M."/>
        </authorList>
    </citation>
    <scope>NUCLEOTIDE SEQUENCE [LARGE SCALE GENOMIC DNA]</scope>
    <source>
        <strain evidence="2 3">DSM 45312</strain>
    </source>
</reference>
<gene>
    <name evidence="2" type="ORF">CLV63_103110</name>
</gene>
<evidence type="ECO:0000313" key="3">
    <source>
        <dbReference type="Proteomes" id="UP000240542"/>
    </source>
</evidence>
<feature type="transmembrane region" description="Helical" evidence="1">
    <location>
        <begin position="56"/>
        <end position="73"/>
    </location>
</feature>
<evidence type="ECO:0000313" key="2">
    <source>
        <dbReference type="EMBL" id="PSK99387.1"/>
    </source>
</evidence>
<name>A0A2P8DQ81_9ACTN</name>
<protein>
    <submittedName>
        <fullName evidence="2">Uncharacterized protein DUF3995</fullName>
    </submittedName>
</protein>
<keyword evidence="3" id="KW-1185">Reference proteome</keyword>
<dbReference type="Proteomes" id="UP000240542">
    <property type="component" value="Unassembled WGS sequence"/>
</dbReference>
<organism evidence="2 3">
    <name type="scientific">Murinocardiopsis flavida</name>
    <dbReference type="NCBI Taxonomy" id="645275"/>
    <lineage>
        <taxon>Bacteria</taxon>
        <taxon>Bacillati</taxon>
        <taxon>Actinomycetota</taxon>
        <taxon>Actinomycetes</taxon>
        <taxon>Streptosporangiales</taxon>
        <taxon>Nocardiopsidaceae</taxon>
        <taxon>Murinocardiopsis</taxon>
    </lineage>
</organism>